<organism evidence="5 6">
    <name type="scientific">Flavobacterium restrictum</name>
    <dbReference type="NCBI Taxonomy" id="2594428"/>
    <lineage>
        <taxon>Bacteria</taxon>
        <taxon>Pseudomonadati</taxon>
        <taxon>Bacteroidota</taxon>
        <taxon>Flavobacteriia</taxon>
        <taxon>Flavobacteriales</taxon>
        <taxon>Flavobacteriaceae</taxon>
        <taxon>Flavobacterium</taxon>
    </lineage>
</organism>
<dbReference type="SUPFAM" id="SSF56988">
    <property type="entry name" value="Anthrax protective antigen"/>
    <property type="match status" value="1"/>
</dbReference>
<dbReference type="InterPro" id="IPR011658">
    <property type="entry name" value="PA14_dom"/>
</dbReference>
<dbReference type="PROSITE" id="PS51820">
    <property type="entry name" value="PA14"/>
    <property type="match status" value="1"/>
</dbReference>
<dbReference type="InterPro" id="IPR037524">
    <property type="entry name" value="PA14/GLEYA"/>
</dbReference>
<dbReference type="InterPro" id="IPR048395">
    <property type="entry name" value="Glyco_hydro_31_C"/>
</dbReference>
<name>A0A553E4X9_9FLAO</name>
<dbReference type="OrthoDB" id="279982at2"/>
<comment type="caution">
    <text evidence="5">The sequence shown here is derived from an EMBL/GenBank/DDBJ whole genome shotgun (WGS) entry which is preliminary data.</text>
</comment>
<gene>
    <name evidence="5" type="ORF">FNW21_07265</name>
</gene>
<dbReference type="Gene3D" id="3.20.20.80">
    <property type="entry name" value="Glycosidases"/>
    <property type="match status" value="1"/>
</dbReference>
<comment type="similarity">
    <text evidence="1 2">Belongs to the glycosyl hydrolase 31 family.</text>
</comment>
<keyword evidence="6" id="KW-1185">Reference proteome</keyword>
<dbReference type="SMART" id="SM00758">
    <property type="entry name" value="PA14"/>
    <property type="match status" value="1"/>
</dbReference>
<dbReference type="CDD" id="cd06595">
    <property type="entry name" value="GH31_u1"/>
    <property type="match status" value="1"/>
</dbReference>
<dbReference type="Pfam" id="PF17137">
    <property type="entry name" value="DUF5110"/>
    <property type="match status" value="1"/>
</dbReference>
<dbReference type="PANTHER" id="PTHR43863:SF2">
    <property type="entry name" value="MALTASE-GLUCOAMYLASE"/>
    <property type="match status" value="1"/>
</dbReference>
<evidence type="ECO:0000313" key="5">
    <source>
        <dbReference type="EMBL" id="TRX40002.1"/>
    </source>
</evidence>
<dbReference type="Pfam" id="PF07691">
    <property type="entry name" value="PA14"/>
    <property type="match status" value="1"/>
</dbReference>
<sequence length="1084" mass="123384">MKMKTKQFLIILFFLASATLFAQENNPVANPAAIVVSGNARFTVLSPRVIRMEWSADAKFTDNASLTIVNRNLPVPAFTQKETNGMLEITTDLVKLKYKTGSGKFTQNNLSVDFMANGKSTTWTIGLQNKGNLMGTTRTLDNVDGESKELEQGIISRDGWYAIDDSGRPLFDNSNWAWVMARPGYKPQDIYLFAYDSDYKMALKEYTNIAGKIAMPPRFAFGAWWSKYREYTDTEFRELVGEFKTHDVPLDVFVIDIDWHIKSLPSFFKNGQRQRDQAGEDAGWTGFTWNKNFFPSPEKFLKWTDEQHLKTCLNLHPASGIQPFEDVYPEMAKAMGIDPATKKFVPFDITDKKFATNYMDLVLHPVEKMGVDFWWLDWQQWGNTKIPGVNPTFYLNYVHYSDMERQNKVRPLIFHRWGGLGNHRYQIGFSGDTYVTWKTLDYQPYFTATAANVGFGYWSHDIGGHQGGAGTPELYTRWIQWGVFSPIFRTHATAMPWHERRIWVYPLENFEIMREAYKLRYSLVPYLYNEARNTYETGVSTVHPMYYEYPKNENAYTIANQYMFGRDMMAHPITKPIEEGSLFLSHETWLPEGKWYETSKGSIVDGNKKVTMPFTLGDIPVFVKEGAIIPMQPKVERTDEKPLNPLILSFYPGKKGALRLYEDEGNNNNFKKGAFTYTPVTSERIGNTMNITIAPVEGSFPGMLSSRGYELRFPCSFPPVTVTVNGQNSIYNAAAKVGSWSYTGNDFETHIYLPELPTNKAVAIKVQFPDYDQQLLSGKKAQLKYLKKFETFRVLNDWNNSLYDASGIISLSQFGQNLEYNLGDIKSEINTFNDRWNNALLTIQTVSATNKAFKPYYELLKQYGSIAERPEFKTASSNLDLETKTKVEFVTKGTDKIYCTTNGTTPTRSSQLYAKAIEVTLPARVNAIACPAANGVCSAVASKVFYNNKTGLKYSLYKGTWEKMPDFKTLTPVDKGAVPDFDLSKIKHDDTNYGIVYNGFITIPADGKYTFYITSDDGSTFYINNQLLIDNDGLHAFDEKSGETTLKKGQYPIRVEFFQGNYGQGLSVDFSSDKMAKTSLFPSL</sequence>
<dbReference type="InterPro" id="IPR017853">
    <property type="entry name" value="GH"/>
</dbReference>
<dbReference type="Pfam" id="PF13290">
    <property type="entry name" value="CHB_HEX_C_1"/>
    <property type="match status" value="1"/>
</dbReference>
<dbReference type="SUPFAM" id="SSF51011">
    <property type="entry name" value="Glycosyl hydrolase domain"/>
    <property type="match status" value="1"/>
</dbReference>
<dbReference type="SUPFAM" id="SSF51445">
    <property type="entry name" value="(Trans)glycosidases"/>
    <property type="match status" value="1"/>
</dbReference>
<dbReference type="Gene3D" id="3.90.182.10">
    <property type="entry name" value="Toxin - Anthrax Protective Antigen,domain 1"/>
    <property type="match status" value="1"/>
</dbReference>
<feature type="chain" id="PRO_5021743277" evidence="3">
    <location>
        <begin position="23"/>
        <end position="1084"/>
    </location>
</feature>
<dbReference type="InterPro" id="IPR000322">
    <property type="entry name" value="Glyco_hydro_31_TIM"/>
</dbReference>
<keyword evidence="3" id="KW-0732">Signal</keyword>
<dbReference type="GO" id="GO:0004553">
    <property type="term" value="F:hydrolase activity, hydrolyzing O-glycosyl compounds"/>
    <property type="evidence" value="ECO:0007669"/>
    <property type="project" value="InterPro"/>
</dbReference>
<dbReference type="InterPro" id="IPR013780">
    <property type="entry name" value="Glyco_hydro_b"/>
</dbReference>
<protein>
    <submittedName>
        <fullName evidence="5">DUF5110 domain-containing protein</fullName>
    </submittedName>
</protein>
<accession>A0A553E4X9</accession>
<evidence type="ECO:0000256" key="1">
    <source>
        <dbReference type="ARBA" id="ARBA00007806"/>
    </source>
</evidence>
<keyword evidence="2" id="KW-0326">Glycosidase</keyword>
<dbReference type="EMBL" id="VJZT01000006">
    <property type="protein sequence ID" value="TRX40002.1"/>
    <property type="molecule type" value="Genomic_DNA"/>
</dbReference>
<dbReference type="InterPro" id="IPR051816">
    <property type="entry name" value="Glycosyl_Hydrolase_31"/>
</dbReference>
<dbReference type="GO" id="GO:0005975">
    <property type="term" value="P:carbohydrate metabolic process"/>
    <property type="evidence" value="ECO:0007669"/>
    <property type="project" value="InterPro"/>
</dbReference>
<dbReference type="InterPro" id="IPR033403">
    <property type="entry name" value="DUF5110"/>
</dbReference>
<evidence type="ECO:0000256" key="2">
    <source>
        <dbReference type="RuleBase" id="RU361185"/>
    </source>
</evidence>
<proteinExistence type="inferred from homology"/>
<dbReference type="Proteomes" id="UP000316371">
    <property type="component" value="Unassembled WGS sequence"/>
</dbReference>
<keyword evidence="2" id="KW-0378">Hydrolase</keyword>
<feature type="domain" description="PA14" evidence="4">
    <location>
        <begin position="947"/>
        <end position="1084"/>
    </location>
</feature>
<feature type="signal peptide" evidence="3">
    <location>
        <begin position="1"/>
        <end position="22"/>
    </location>
</feature>
<dbReference type="Pfam" id="PF01055">
    <property type="entry name" value="Glyco_hydro_31_2nd"/>
    <property type="match status" value="1"/>
</dbReference>
<dbReference type="AlphaFoldDB" id="A0A553E4X9"/>
<evidence type="ECO:0000259" key="4">
    <source>
        <dbReference type="PROSITE" id="PS51820"/>
    </source>
</evidence>
<dbReference type="PANTHER" id="PTHR43863">
    <property type="entry name" value="HYDROLASE, PUTATIVE (AFU_ORTHOLOGUE AFUA_1G03140)-RELATED"/>
    <property type="match status" value="1"/>
</dbReference>
<dbReference type="Gene3D" id="2.60.40.1180">
    <property type="entry name" value="Golgi alpha-mannosidase II"/>
    <property type="match status" value="2"/>
</dbReference>
<evidence type="ECO:0000256" key="3">
    <source>
        <dbReference type="SAM" id="SignalP"/>
    </source>
</evidence>
<evidence type="ECO:0000313" key="6">
    <source>
        <dbReference type="Proteomes" id="UP000316371"/>
    </source>
</evidence>
<dbReference type="InterPro" id="IPR059177">
    <property type="entry name" value="GH29D-like_dom"/>
</dbReference>
<dbReference type="Pfam" id="PF21365">
    <property type="entry name" value="Glyco_hydro_31_3rd"/>
    <property type="match status" value="1"/>
</dbReference>
<reference evidence="5 6" key="1">
    <citation type="submission" date="2019-07" db="EMBL/GenBank/DDBJ databases">
        <title>Novel species of Flavobacterium.</title>
        <authorList>
            <person name="Liu Q."/>
            <person name="Xin Y.-H."/>
        </authorList>
    </citation>
    <scope>NUCLEOTIDE SEQUENCE [LARGE SCALE GENOMIC DNA]</scope>
    <source>
        <strain evidence="5 6">LB1R34</strain>
    </source>
</reference>